<dbReference type="AlphaFoldDB" id="A0A7S2XS78"/>
<reference evidence="2" key="1">
    <citation type="submission" date="2021-01" db="EMBL/GenBank/DDBJ databases">
        <authorList>
            <person name="Corre E."/>
            <person name="Pelletier E."/>
            <person name="Niang G."/>
            <person name="Scheremetjew M."/>
            <person name="Finn R."/>
            <person name="Kale V."/>
            <person name="Holt S."/>
            <person name="Cochrane G."/>
            <person name="Meng A."/>
            <person name="Brown T."/>
            <person name="Cohen L."/>
        </authorList>
    </citation>
    <scope>NUCLEOTIDE SEQUENCE</scope>
    <source>
        <strain evidence="2">CCMP2084</strain>
    </source>
</reference>
<organism evidence="2">
    <name type="scientific">Attheya septentrionalis</name>
    <dbReference type="NCBI Taxonomy" id="420275"/>
    <lineage>
        <taxon>Eukaryota</taxon>
        <taxon>Sar</taxon>
        <taxon>Stramenopiles</taxon>
        <taxon>Ochrophyta</taxon>
        <taxon>Bacillariophyta</taxon>
        <taxon>Coscinodiscophyceae</taxon>
        <taxon>Chaetocerotophycidae</taxon>
        <taxon>Chaetocerotales</taxon>
        <taxon>Attheyaceae</taxon>
        <taxon>Attheya</taxon>
    </lineage>
</organism>
<dbReference type="InterPro" id="IPR036426">
    <property type="entry name" value="Bulb-type_lectin_dom_sf"/>
</dbReference>
<evidence type="ECO:0000256" key="1">
    <source>
        <dbReference type="SAM" id="SignalP"/>
    </source>
</evidence>
<dbReference type="SUPFAM" id="SSF51110">
    <property type="entry name" value="alpha-D-mannose-specific plant lectins"/>
    <property type="match status" value="1"/>
</dbReference>
<dbReference type="EMBL" id="HBHQ01024175">
    <property type="protein sequence ID" value="CAD9824457.1"/>
    <property type="molecule type" value="Transcribed_RNA"/>
</dbReference>
<gene>
    <name evidence="2" type="ORF">ASEP1449_LOCUS16291</name>
</gene>
<protein>
    <recommendedName>
        <fullName evidence="3">Bulb-type lectin domain-containing protein</fullName>
    </recommendedName>
</protein>
<name>A0A7S2XS78_9STRA</name>
<feature type="signal peptide" evidence="1">
    <location>
        <begin position="1"/>
        <end position="23"/>
    </location>
</feature>
<accession>A0A7S2XS78</accession>
<proteinExistence type="predicted"/>
<sequence length="305" mass="34348">MSPRRILQNGLVWYALLRSSASGQYLAGSANNDRRRNQEIIIGYTDEECVGEQLHEGATLEPKQYLCLDGSDVKNAVKFGLNGEGRLGLFQGQKTIWEEQYEEIGASVTMDEDGVLVVSDASGKPLYKGGVGCQASGSKLVIKDNGVYIVNQNGESEWQVDIYGNRRDCLTGRVNRLCGASSIIGKTCRMRIIDHVRAEYLIFEVNESTRTTFDVSDINTQNHCSTRRLNSHQKIGFDGENMFLTSTSGMKEEEKLECNDFLEKFRRGSVNDPERDFHRDSDYPCTKFGRSMVYYAIAQYYGEDI</sequence>
<evidence type="ECO:0000313" key="2">
    <source>
        <dbReference type="EMBL" id="CAD9824457.1"/>
    </source>
</evidence>
<dbReference type="Gene3D" id="2.90.10.10">
    <property type="entry name" value="Bulb-type lectin domain"/>
    <property type="match status" value="1"/>
</dbReference>
<keyword evidence="1" id="KW-0732">Signal</keyword>
<evidence type="ECO:0008006" key="3">
    <source>
        <dbReference type="Google" id="ProtNLM"/>
    </source>
</evidence>
<feature type="chain" id="PRO_5031058391" description="Bulb-type lectin domain-containing protein" evidence="1">
    <location>
        <begin position="24"/>
        <end position="305"/>
    </location>
</feature>